<dbReference type="PANTHER" id="PTHR11361:SF148">
    <property type="entry name" value="DNA MISMATCH REPAIR PROTEIN MSH6"/>
    <property type="match status" value="1"/>
</dbReference>
<dbReference type="InterPro" id="IPR036187">
    <property type="entry name" value="DNA_mismatch_repair_MutS_sf"/>
</dbReference>
<keyword evidence="8" id="KW-0539">Nucleus</keyword>
<evidence type="ECO:0000256" key="1">
    <source>
        <dbReference type="ARBA" id="ARBA00004123"/>
    </source>
</evidence>
<dbReference type="GO" id="GO:0016887">
    <property type="term" value="F:ATP hydrolysis activity"/>
    <property type="evidence" value="ECO:0007669"/>
    <property type="project" value="UniProtKB-ARBA"/>
</dbReference>
<feature type="domain" description="DNA mismatch repair proteins mutS family" evidence="13">
    <location>
        <begin position="1051"/>
        <end position="1067"/>
    </location>
</feature>
<dbReference type="Gene3D" id="1.10.1420.10">
    <property type="match status" value="2"/>
</dbReference>
<dbReference type="InterPro" id="IPR017261">
    <property type="entry name" value="DNA_mismatch_repair_MutS/MSH"/>
</dbReference>
<dbReference type="InterPro" id="IPR016151">
    <property type="entry name" value="DNA_mismatch_repair_MutS_N"/>
</dbReference>
<organism evidence="14 15">
    <name type="scientific">Cyberlindnera jadinii (strain ATCC 18201 / CBS 1600 / BCRC 20928 / JCM 3617 / NBRC 0987 / NRRL Y-1542)</name>
    <name type="common">Torula yeast</name>
    <name type="synonym">Candida utilis</name>
    <dbReference type="NCBI Taxonomy" id="983966"/>
    <lineage>
        <taxon>Eukaryota</taxon>
        <taxon>Fungi</taxon>
        <taxon>Dikarya</taxon>
        <taxon>Ascomycota</taxon>
        <taxon>Saccharomycotina</taxon>
        <taxon>Saccharomycetes</taxon>
        <taxon>Phaffomycetales</taxon>
        <taxon>Phaffomycetaceae</taxon>
        <taxon>Cyberlindnera</taxon>
    </lineage>
</organism>
<dbReference type="Pfam" id="PF05190">
    <property type="entry name" value="MutS_IV"/>
    <property type="match status" value="1"/>
</dbReference>
<evidence type="ECO:0000313" key="14">
    <source>
        <dbReference type="EMBL" id="CEP22005.1"/>
    </source>
</evidence>
<dbReference type="SUPFAM" id="SSF48334">
    <property type="entry name" value="DNA repair protein MutS, domain III"/>
    <property type="match status" value="1"/>
</dbReference>
<feature type="compositionally biased region" description="Low complexity" evidence="12">
    <location>
        <begin position="1"/>
        <end position="13"/>
    </location>
</feature>
<dbReference type="AlphaFoldDB" id="A0A0H5C265"/>
<feature type="coiled-coil region" evidence="11">
    <location>
        <begin position="784"/>
        <end position="811"/>
    </location>
</feature>
<dbReference type="Pfam" id="PF01624">
    <property type="entry name" value="MutS_I"/>
    <property type="match status" value="1"/>
</dbReference>
<dbReference type="InterPro" id="IPR007860">
    <property type="entry name" value="DNA_mmatch_repair_MutS_con_dom"/>
</dbReference>
<dbReference type="Proteomes" id="UP000038830">
    <property type="component" value="Unassembled WGS sequence"/>
</dbReference>
<evidence type="ECO:0000256" key="6">
    <source>
        <dbReference type="ARBA" id="ARBA00023125"/>
    </source>
</evidence>
<evidence type="ECO:0000256" key="11">
    <source>
        <dbReference type="SAM" id="Coils"/>
    </source>
</evidence>
<dbReference type="GO" id="GO:0140664">
    <property type="term" value="F:ATP-dependent DNA damage sensor activity"/>
    <property type="evidence" value="ECO:0007669"/>
    <property type="project" value="InterPro"/>
</dbReference>
<evidence type="ECO:0000259" key="13">
    <source>
        <dbReference type="PROSITE" id="PS00486"/>
    </source>
</evidence>
<feature type="compositionally biased region" description="Polar residues" evidence="12">
    <location>
        <begin position="21"/>
        <end position="34"/>
    </location>
</feature>
<comment type="subcellular location">
    <subcellularLocation>
        <location evidence="1">Nucleus</location>
    </subcellularLocation>
</comment>
<dbReference type="InterPro" id="IPR007861">
    <property type="entry name" value="DNA_mismatch_repair_MutS_clamp"/>
</dbReference>
<evidence type="ECO:0000256" key="7">
    <source>
        <dbReference type="ARBA" id="ARBA00023204"/>
    </source>
</evidence>
<dbReference type="SUPFAM" id="SSF52540">
    <property type="entry name" value="P-loop containing nucleoside triphosphate hydrolases"/>
    <property type="match status" value="1"/>
</dbReference>
<dbReference type="InterPro" id="IPR027417">
    <property type="entry name" value="P-loop_NTPase"/>
</dbReference>
<dbReference type="Pfam" id="PF05188">
    <property type="entry name" value="MutS_II"/>
    <property type="match status" value="1"/>
</dbReference>
<dbReference type="GO" id="GO:0030983">
    <property type="term" value="F:mismatched DNA binding"/>
    <property type="evidence" value="ECO:0007669"/>
    <property type="project" value="UniProtKB-UniRule"/>
</dbReference>
<keyword evidence="5 9" id="KW-0067">ATP-binding</keyword>
<comment type="similarity">
    <text evidence="2 9 10">Belongs to the DNA mismatch repair MutS family.</text>
</comment>
<evidence type="ECO:0000256" key="12">
    <source>
        <dbReference type="SAM" id="MobiDB-lite"/>
    </source>
</evidence>
<keyword evidence="11" id="KW-0175">Coiled coil</keyword>
<evidence type="ECO:0000256" key="3">
    <source>
        <dbReference type="ARBA" id="ARBA00022741"/>
    </source>
</evidence>
<evidence type="ECO:0000256" key="9">
    <source>
        <dbReference type="PIRNR" id="PIRNR037677"/>
    </source>
</evidence>
<reference evidence="15" key="1">
    <citation type="journal article" date="2015" name="J. Biotechnol.">
        <title>The structure of the Cyberlindnera jadinii genome and its relation to Candida utilis analyzed by the occurrence of single nucleotide polymorphisms.</title>
        <authorList>
            <person name="Rupp O."/>
            <person name="Brinkrolf K."/>
            <person name="Buerth C."/>
            <person name="Kunigo M."/>
            <person name="Schneider J."/>
            <person name="Jaenicke S."/>
            <person name="Goesmann A."/>
            <person name="Puehler A."/>
            <person name="Jaeger K.-E."/>
            <person name="Ernst J.F."/>
        </authorList>
    </citation>
    <scope>NUCLEOTIDE SEQUENCE [LARGE SCALE GENOMIC DNA]</scope>
    <source>
        <strain evidence="15">ATCC 18201 / CBS 1600 / BCRC 20928 / JCM 3617 / NBRC 0987 / NRRL Y-1542</strain>
    </source>
</reference>
<feature type="compositionally biased region" description="Basic and acidic residues" evidence="12">
    <location>
        <begin position="267"/>
        <end position="280"/>
    </location>
</feature>
<dbReference type="SUPFAM" id="SSF55271">
    <property type="entry name" value="DNA repair protein MutS, domain I"/>
    <property type="match status" value="1"/>
</dbReference>
<dbReference type="FunFam" id="1.10.1420.10:FF:000019">
    <property type="entry name" value="DNA mismatch repair protein"/>
    <property type="match status" value="1"/>
</dbReference>
<dbReference type="SUPFAM" id="SSF53150">
    <property type="entry name" value="DNA repair protein MutS, domain II"/>
    <property type="match status" value="1"/>
</dbReference>
<keyword evidence="7 9" id="KW-0234">DNA repair</keyword>
<protein>
    <recommendedName>
        <fullName evidence="9">DNA mismatch repair protein</fullName>
    </recommendedName>
</protein>
<feature type="compositionally biased region" description="Acidic residues" evidence="12">
    <location>
        <begin position="171"/>
        <end position="216"/>
    </location>
</feature>
<dbReference type="GO" id="GO:0006298">
    <property type="term" value="P:mismatch repair"/>
    <property type="evidence" value="ECO:0007669"/>
    <property type="project" value="InterPro"/>
</dbReference>
<dbReference type="NCBIfam" id="NF003810">
    <property type="entry name" value="PRK05399.1"/>
    <property type="match status" value="1"/>
</dbReference>
<feature type="compositionally biased region" description="Low complexity" evidence="12">
    <location>
        <begin position="229"/>
        <end position="243"/>
    </location>
</feature>
<dbReference type="FunFam" id="3.40.50.300:FF:000771">
    <property type="entry name" value="DNA mismatch repair protein"/>
    <property type="match status" value="1"/>
</dbReference>
<gene>
    <name evidence="14" type="primary">MSH6</name>
    <name evidence="14" type="ORF">BN1211_2262</name>
</gene>
<dbReference type="SMART" id="SM00534">
    <property type="entry name" value="MUTSac"/>
    <property type="match status" value="1"/>
</dbReference>
<dbReference type="InterPro" id="IPR000432">
    <property type="entry name" value="DNA_mismatch_repair_MutS_C"/>
</dbReference>
<dbReference type="InterPro" id="IPR007695">
    <property type="entry name" value="DNA_mismatch_repair_MutS-lik_N"/>
</dbReference>
<evidence type="ECO:0000313" key="15">
    <source>
        <dbReference type="Proteomes" id="UP000038830"/>
    </source>
</evidence>
<dbReference type="EMBL" id="CDQK01000002">
    <property type="protein sequence ID" value="CEP22005.1"/>
    <property type="molecule type" value="Genomic_DNA"/>
</dbReference>
<sequence>MANPSSTTTPKRPTAAKKGDTSSSAKMKQSSLLSFFTKRSAKKEPGVKAGPVPGSTGGSTGGSCGLGEDKENCGSLASGDTSILSDKVKSSTPATPLTPSYTAVKTEKQPLQQRAENDTLQSSPTPAPVAGGSNSRRTRKNVSYAELSDEDDGEDAPVVNSSARKRRRVIEDDDDGEEFVPDAQEESDVDDGDAFVVPDDFEDDSGAIDDDDEDLVELTKPRQKKRSTPAKSQASTPSSSASKLRQFSSSSSYRPNGSTPSKQTPSSRDKPAPKHQKFTKENEERYQWLVDIRDAEKRPITDPDYDPRTLYIPPSAWAKFTAFEKQYWEIKSKMWDCIVFFKKGKFYELYEKDAMIAHNEFDLKIAGGGRANMQLAGIPEMSFDYWATSFISKGFKVAKVDQKETGLAKEIRESGTKAKKEVIQRELKCVLTAGTLTEESMLVDDMAMYCCAIRQDPDPHDPAGMVFGVAFIDTATGSIQMTEFSDDSECTKFETLISQLRPKEVIYAKDNLCSLAVRILKFNCQNQAIFNVIKPDEEFYDFDVTFETLTRAKYFPAEDLDDISQWPETLRAFYNDRKMSAFSAFGGLLWYLKSLKLDESLVSLGNISTYTTIRATTNLVLDGQTLQNLEIFANSFDGSDKGTLFKLVNRASTPFGKRLLQTWIVHPLLHKDDIDERLDSVDQLLEDIDLRSTIELTLSKLPDLERLLSRVHAGQLKLKDFTRVIEGFEDIASLYKILASHDDLKGVLGRLVSSFPSEIAQCLAKWTDAFDRVKAREQGLLILSSGVEEDYDESKSNIKRLEDELNTTLRAYRREFKTQSIEYKDFGKELYTIEMPISVKVPSSWKQMGASKKTKRWWSPEVEALSKEIARARELHKILEDSLKIRMFAKFDKDYAVWNSAISIVAKIDCLVSLAKTSESIGFPAVRPQFVDSDQGILRFDDLRHPFFNHGLTNAKDFIPNSITLGGEKANMGLLTGANAAGKSTVLRMTCIAVILAQIGCYVPCEAARLTPVDRIMTRLGANDNIMQGKSTFFVELSETKRILENATPKSLLVLDELGRGGSSSDGFAIAEAVLHHIVTHVQSLGFFATHYASLGESFKSHPQVQPYKMAIIVDEASKNITFLYRLEPGAAEGSFGMHVANMCGIDSAIIKRSEEAAEDFEHTSMLKKKGLASSSAIPLGLQSDFSKLLDKGLVNVEGGCGEGVLVYNEATKVGALKSILSMIDGI</sequence>
<dbReference type="InterPro" id="IPR045076">
    <property type="entry name" value="MutS"/>
</dbReference>
<keyword evidence="3 9" id="KW-0547">Nucleotide-binding</keyword>
<dbReference type="GO" id="GO:0005524">
    <property type="term" value="F:ATP binding"/>
    <property type="evidence" value="ECO:0007669"/>
    <property type="project" value="UniProtKB-UniRule"/>
</dbReference>
<keyword evidence="6 9" id="KW-0238">DNA-binding</keyword>
<dbReference type="InterPro" id="IPR036678">
    <property type="entry name" value="MutS_con_dom_sf"/>
</dbReference>
<dbReference type="Gene3D" id="3.30.420.110">
    <property type="entry name" value="MutS, connector domain"/>
    <property type="match status" value="1"/>
</dbReference>
<dbReference type="Pfam" id="PF00488">
    <property type="entry name" value="MutS_V"/>
    <property type="match status" value="1"/>
</dbReference>
<dbReference type="InterPro" id="IPR007696">
    <property type="entry name" value="DNA_mismatch_repair_MutS_core"/>
</dbReference>
<dbReference type="Gene3D" id="3.40.50.300">
    <property type="entry name" value="P-loop containing nucleotide triphosphate hydrolases"/>
    <property type="match status" value="1"/>
</dbReference>
<dbReference type="SMART" id="SM00533">
    <property type="entry name" value="MUTSd"/>
    <property type="match status" value="1"/>
</dbReference>
<dbReference type="FunFam" id="3.40.1170.10:FF:000002">
    <property type="entry name" value="DNA mismatch repair protein"/>
    <property type="match status" value="1"/>
</dbReference>
<dbReference type="PIRSF" id="PIRSF037677">
    <property type="entry name" value="DNA_mis_repair_Msh6"/>
    <property type="match status" value="1"/>
</dbReference>
<keyword evidence="4 9" id="KW-0227">DNA damage</keyword>
<evidence type="ECO:0000256" key="8">
    <source>
        <dbReference type="ARBA" id="ARBA00023242"/>
    </source>
</evidence>
<evidence type="ECO:0000256" key="10">
    <source>
        <dbReference type="RuleBase" id="RU003756"/>
    </source>
</evidence>
<evidence type="ECO:0000256" key="4">
    <source>
        <dbReference type="ARBA" id="ARBA00022763"/>
    </source>
</evidence>
<proteinExistence type="inferred from homology"/>
<feature type="compositionally biased region" description="Gly residues" evidence="12">
    <location>
        <begin position="55"/>
        <end position="65"/>
    </location>
</feature>
<name>A0A0H5C265_CYBJN</name>
<dbReference type="Gene3D" id="3.40.1170.10">
    <property type="entry name" value="DNA repair protein MutS, domain I"/>
    <property type="match status" value="1"/>
</dbReference>
<comment type="function">
    <text evidence="9 10">Component of the post-replicative DNA mismatch repair system (MMR).</text>
</comment>
<evidence type="ECO:0000256" key="5">
    <source>
        <dbReference type="ARBA" id="ARBA00022840"/>
    </source>
</evidence>
<feature type="region of interest" description="Disordered" evidence="12">
    <location>
        <begin position="1"/>
        <end position="280"/>
    </location>
</feature>
<feature type="compositionally biased region" description="Polar residues" evidence="12">
    <location>
        <begin position="78"/>
        <end position="124"/>
    </location>
</feature>
<accession>A0A0H5C265</accession>
<dbReference type="Pfam" id="PF05192">
    <property type="entry name" value="MutS_III"/>
    <property type="match status" value="1"/>
</dbReference>
<dbReference type="PANTHER" id="PTHR11361">
    <property type="entry name" value="DNA MISMATCH REPAIR PROTEIN MUTS FAMILY MEMBER"/>
    <property type="match status" value="1"/>
</dbReference>
<dbReference type="GO" id="GO:0032301">
    <property type="term" value="C:MutSalpha complex"/>
    <property type="evidence" value="ECO:0007669"/>
    <property type="project" value="TreeGrafter"/>
</dbReference>
<feature type="compositionally biased region" description="Polar residues" evidence="12">
    <location>
        <begin position="245"/>
        <end position="266"/>
    </location>
</feature>
<evidence type="ECO:0000256" key="2">
    <source>
        <dbReference type="ARBA" id="ARBA00006271"/>
    </source>
</evidence>
<dbReference type="PROSITE" id="PS00486">
    <property type="entry name" value="DNA_MISMATCH_REPAIR_2"/>
    <property type="match status" value="1"/>
</dbReference>